<sequence length="438" mass="49382">MLSTRQFFTSKPFPWPCAVEQAPFTNYLTGISLRQTDLSRSKIRDCAITDCSITGHTLAPIILEDCLIENSNIDACELINCVIKDSKVNESDMKRCTIYQNSRVTQSTMDQSLMLNSSAQRVHCENSYFYESELIKCKMVVCKLNNTHAVGIEAKSSLLRFCNIAGSRAKFTRSTLDDCKVCAKDSTVVESRTLSHPLALYKFPPEIRNLIYEYAIDGKGRGSPLIAALRGEPKLYHEALAVLNRTCVFDADKDILRKASSVLRTARPDEHADVLGQVRHTIIGADLLFVLATITFVLNEYKVLESIHINEWDYMQHGRANEDGHSDLLRFCKKLFRAKNLSMKKLTITFGSVLDLPFKTDTRDALMKAVNRDLENMLGVQGKKMQTEGASDEFTPKTTWTWTATPGTKLWLAMEDVDSTFKKFAESESESNAMDEDE</sequence>
<evidence type="ECO:0000313" key="1">
    <source>
        <dbReference type="EMBL" id="KUJ12945.1"/>
    </source>
</evidence>
<protein>
    <submittedName>
        <fullName evidence="1">Uncharacterized protein</fullName>
    </submittedName>
</protein>
<dbReference type="EMBL" id="KQ947423">
    <property type="protein sequence ID" value="KUJ12945.1"/>
    <property type="molecule type" value="Genomic_DNA"/>
</dbReference>
<dbReference type="RefSeq" id="XP_018067300.1">
    <property type="nucleotide sequence ID" value="XM_018221367.1"/>
</dbReference>
<name>A0A194WYC9_MOLSC</name>
<evidence type="ECO:0000313" key="2">
    <source>
        <dbReference type="Proteomes" id="UP000070700"/>
    </source>
</evidence>
<dbReference type="AlphaFoldDB" id="A0A194WYC9"/>
<dbReference type="OrthoDB" id="3531154at2759"/>
<proteinExistence type="predicted"/>
<dbReference type="InParanoid" id="A0A194WYC9"/>
<dbReference type="GeneID" id="28831093"/>
<accession>A0A194WYC9</accession>
<dbReference type="KEGG" id="psco:LY89DRAFT_756189"/>
<organism evidence="1 2">
    <name type="scientific">Mollisia scopiformis</name>
    <name type="common">Conifer needle endophyte fungus</name>
    <name type="synonym">Phialocephala scopiformis</name>
    <dbReference type="NCBI Taxonomy" id="149040"/>
    <lineage>
        <taxon>Eukaryota</taxon>
        <taxon>Fungi</taxon>
        <taxon>Dikarya</taxon>
        <taxon>Ascomycota</taxon>
        <taxon>Pezizomycotina</taxon>
        <taxon>Leotiomycetes</taxon>
        <taxon>Helotiales</taxon>
        <taxon>Mollisiaceae</taxon>
        <taxon>Mollisia</taxon>
    </lineage>
</organism>
<dbReference type="SUPFAM" id="SSF141571">
    <property type="entry name" value="Pentapeptide repeat-like"/>
    <property type="match status" value="1"/>
</dbReference>
<reference evidence="1 2" key="1">
    <citation type="submission" date="2015-10" db="EMBL/GenBank/DDBJ databases">
        <title>Full genome of DAOMC 229536 Phialocephala scopiformis, a fungal endophyte of spruce producing the potent anti-insectan compound rugulosin.</title>
        <authorList>
            <consortium name="DOE Joint Genome Institute"/>
            <person name="Walker A.K."/>
            <person name="Frasz S.L."/>
            <person name="Seifert K.A."/>
            <person name="Miller J.D."/>
            <person name="Mondo S.J."/>
            <person name="Labutti K."/>
            <person name="Lipzen A."/>
            <person name="Dockter R."/>
            <person name="Kennedy M."/>
            <person name="Grigoriev I.V."/>
            <person name="Spatafora J.W."/>
        </authorList>
    </citation>
    <scope>NUCLEOTIDE SEQUENCE [LARGE SCALE GENOMIC DNA]</scope>
    <source>
        <strain evidence="1 2">CBS 120377</strain>
    </source>
</reference>
<keyword evidence="2" id="KW-1185">Reference proteome</keyword>
<gene>
    <name evidence="1" type="ORF">LY89DRAFT_756189</name>
</gene>
<dbReference type="Proteomes" id="UP000070700">
    <property type="component" value="Unassembled WGS sequence"/>
</dbReference>
<dbReference type="Gene3D" id="2.160.20.80">
    <property type="entry name" value="E3 ubiquitin-protein ligase SopA"/>
    <property type="match status" value="1"/>
</dbReference>